<feature type="domain" description="Type I restriction modification DNA specificity" evidence="5">
    <location>
        <begin position="44"/>
        <end position="197"/>
    </location>
</feature>
<dbReference type="Gene3D" id="3.90.220.20">
    <property type="entry name" value="DNA methylase specificity domains"/>
    <property type="match status" value="2"/>
</dbReference>
<dbReference type="EC" id="3.1.21.-" evidence="6"/>
<protein>
    <submittedName>
        <fullName evidence="6">Restriction endonuclease subunit S</fullName>
        <ecNumber evidence="6">3.1.21.-</ecNumber>
    </submittedName>
</protein>
<dbReference type="PANTHER" id="PTHR30408:SF12">
    <property type="entry name" value="TYPE I RESTRICTION ENZYME MJAVIII SPECIFICITY SUBUNIT"/>
    <property type="match status" value="1"/>
</dbReference>
<comment type="similarity">
    <text evidence="1">Belongs to the type-I restriction system S methylase family.</text>
</comment>
<dbReference type="Proteomes" id="UP001211420">
    <property type="component" value="Unassembled WGS sequence"/>
</dbReference>
<dbReference type="GO" id="GO:0016787">
    <property type="term" value="F:hydrolase activity"/>
    <property type="evidence" value="ECO:0007669"/>
    <property type="project" value="UniProtKB-KW"/>
</dbReference>
<evidence type="ECO:0000256" key="1">
    <source>
        <dbReference type="ARBA" id="ARBA00010923"/>
    </source>
</evidence>
<evidence type="ECO:0000259" key="5">
    <source>
        <dbReference type="Pfam" id="PF01420"/>
    </source>
</evidence>
<keyword evidence="2" id="KW-0680">Restriction system</keyword>
<dbReference type="RefSeq" id="WP_269255390.1">
    <property type="nucleotide sequence ID" value="NZ_JAKHOG010000005.1"/>
</dbReference>
<dbReference type="Pfam" id="PF01420">
    <property type="entry name" value="Methylase_S"/>
    <property type="match status" value="2"/>
</dbReference>
<comment type="caution">
    <text evidence="6">The sequence shown here is derived from an EMBL/GenBank/DDBJ whole genome shotgun (WGS) entry which is preliminary data.</text>
</comment>
<dbReference type="InterPro" id="IPR044946">
    <property type="entry name" value="Restrct_endonuc_typeI_TRD_sf"/>
</dbReference>
<evidence type="ECO:0000313" key="7">
    <source>
        <dbReference type="Proteomes" id="UP001211420"/>
    </source>
</evidence>
<proteinExistence type="inferred from homology"/>
<feature type="domain" description="Type I restriction modification DNA specificity" evidence="5">
    <location>
        <begin position="227"/>
        <end position="397"/>
    </location>
</feature>
<dbReference type="SUPFAM" id="SSF116734">
    <property type="entry name" value="DNA methylase specificity domain"/>
    <property type="match status" value="2"/>
</dbReference>
<keyword evidence="6" id="KW-0255">Endonuclease</keyword>
<sequence>MTDDLMKSSGSGDADNSTHADEQRLYPKVRFRGFDASQEFKNCLLSEVARNLDNKRIPITANKRKKGKIPYFGSNGIQDYVKGYTHNGTFILIAEDGANNLKHYPVIKATGKIWVNNHAHVLQALDKKIDFNYLYFLLFKYNFEKYLVGSGRYKLNAAVLEKLPIKICNSKNEQIAIGKILASIDNLLSLQQRKLELENELNRFYIGKIFANNNNYPELRFSSFNNSWEIAKLKEIITHKSGSPIEKYFSENGPLKVISIGSYGLDNSYIDQKIRAERNNVTEKYMVQKNDLTMVLNDKTSDCRILGRVLIINNDNEYVANQRTEIITPNKTVYPQFLYQLINGAFRTKIKKIAQGGTQIYVNFKSVEKLKLSIPEYEEQKDISKFLGLIKNKLSFEQSNVTITQQLKQFLLQNLFI</sequence>
<dbReference type="InterPro" id="IPR052021">
    <property type="entry name" value="Type-I_RS_S_subunit"/>
</dbReference>
<dbReference type="InterPro" id="IPR000055">
    <property type="entry name" value="Restrct_endonuc_typeI_TRD"/>
</dbReference>
<dbReference type="PANTHER" id="PTHR30408">
    <property type="entry name" value="TYPE-1 RESTRICTION ENZYME ECOKI SPECIFICITY PROTEIN"/>
    <property type="match status" value="1"/>
</dbReference>
<evidence type="ECO:0000256" key="2">
    <source>
        <dbReference type="ARBA" id="ARBA00022747"/>
    </source>
</evidence>
<reference evidence="6 7" key="1">
    <citation type="submission" date="2022-01" db="EMBL/GenBank/DDBJ databases">
        <title>VMRC isolate genome collection.</title>
        <authorList>
            <person name="France M."/>
            <person name="Rutt L."/>
            <person name="Humphrys M."/>
            <person name="Ravel J."/>
        </authorList>
    </citation>
    <scope>NUCLEOTIDE SEQUENCE [LARGE SCALE GENOMIC DNA]</scope>
    <source>
        <strain evidence="6 7">C0172B4</strain>
    </source>
</reference>
<dbReference type="EMBL" id="JAKHPW010000001">
    <property type="protein sequence ID" value="MCZ3621653.1"/>
    <property type="molecule type" value="Genomic_DNA"/>
</dbReference>
<keyword evidence="6" id="KW-0378">Hydrolase</keyword>
<dbReference type="CDD" id="cd17262">
    <property type="entry name" value="RMtype1_S_Aco12261I-TRD2-CR2"/>
    <property type="match status" value="1"/>
</dbReference>
<dbReference type="GO" id="GO:0004519">
    <property type="term" value="F:endonuclease activity"/>
    <property type="evidence" value="ECO:0007669"/>
    <property type="project" value="UniProtKB-KW"/>
</dbReference>
<accession>A0ABT4K0X2</accession>
<name>A0ABT4K0X2_9LACO</name>
<evidence type="ECO:0000256" key="3">
    <source>
        <dbReference type="ARBA" id="ARBA00023125"/>
    </source>
</evidence>
<gene>
    <name evidence="6" type="ORF">L2772_02065</name>
</gene>
<evidence type="ECO:0000313" key="6">
    <source>
        <dbReference type="EMBL" id="MCZ3621653.1"/>
    </source>
</evidence>
<organism evidence="6 7">
    <name type="scientific">Lactobacillus mulieris</name>
    <dbReference type="NCBI Taxonomy" id="2508708"/>
    <lineage>
        <taxon>Bacteria</taxon>
        <taxon>Bacillati</taxon>
        <taxon>Bacillota</taxon>
        <taxon>Bacilli</taxon>
        <taxon>Lactobacillales</taxon>
        <taxon>Lactobacillaceae</taxon>
        <taxon>Lactobacillus</taxon>
    </lineage>
</organism>
<keyword evidence="6" id="KW-0540">Nuclease</keyword>
<keyword evidence="7" id="KW-1185">Reference proteome</keyword>
<feature type="region of interest" description="Disordered" evidence="4">
    <location>
        <begin position="1"/>
        <end position="21"/>
    </location>
</feature>
<keyword evidence="3" id="KW-0238">DNA-binding</keyword>
<evidence type="ECO:0000256" key="4">
    <source>
        <dbReference type="SAM" id="MobiDB-lite"/>
    </source>
</evidence>